<dbReference type="Proteomes" id="UP001296104">
    <property type="component" value="Unassembled WGS sequence"/>
</dbReference>
<dbReference type="CDD" id="cd20558">
    <property type="entry name" value="CYCLIN_ScPCL7-like"/>
    <property type="match status" value="1"/>
</dbReference>
<dbReference type="GO" id="GO:0016538">
    <property type="term" value="F:cyclin-dependent protein serine/threonine kinase regulator activity"/>
    <property type="evidence" value="ECO:0007669"/>
    <property type="project" value="TreeGrafter"/>
</dbReference>
<feature type="region of interest" description="Disordered" evidence="1">
    <location>
        <begin position="289"/>
        <end position="311"/>
    </location>
</feature>
<dbReference type="AlphaFoldDB" id="A0AAI9EEY5"/>
<feature type="compositionally biased region" description="Low complexity" evidence="1">
    <location>
        <begin position="1"/>
        <end position="18"/>
    </location>
</feature>
<evidence type="ECO:0000313" key="2">
    <source>
        <dbReference type="EMBL" id="CAK4033625.1"/>
    </source>
</evidence>
<dbReference type="GO" id="GO:0005634">
    <property type="term" value="C:nucleus"/>
    <property type="evidence" value="ECO:0007669"/>
    <property type="project" value="TreeGrafter"/>
</dbReference>
<comment type="caution">
    <text evidence="2">The sequence shown here is derived from an EMBL/GenBank/DDBJ whole genome shotgun (WGS) entry which is preliminary data.</text>
</comment>
<dbReference type="Pfam" id="PF08613">
    <property type="entry name" value="Cyclin"/>
    <property type="match status" value="1"/>
</dbReference>
<gene>
    <name evidence="2" type="ORF">LECACI_7A008783</name>
</gene>
<accession>A0AAI9EEY5</accession>
<evidence type="ECO:0000313" key="3">
    <source>
        <dbReference type="Proteomes" id="UP001296104"/>
    </source>
</evidence>
<dbReference type="InterPro" id="IPR013922">
    <property type="entry name" value="Cyclin_PHO80-like"/>
</dbReference>
<feature type="region of interest" description="Disordered" evidence="1">
    <location>
        <begin position="1"/>
        <end position="49"/>
    </location>
</feature>
<protein>
    <submittedName>
        <fullName evidence="2">Cyclin-domain-containing protein</fullName>
    </submittedName>
</protein>
<dbReference type="InterPro" id="IPR036915">
    <property type="entry name" value="Cyclin-like_sf"/>
</dbReference>
<reference evidence="2" key="1">
    <citation type="submission" date="2023-11" db="EMBL/GenBank/DDBJ databases">
        <authorList>
            <person name="Alioto T."/>
            <person name="Alioto T."/>
            <person name="Gomez Garrido J."/>
        </authorList>
    </citation>
    <scope>NUCLEOTIDE SEQUENCE</scope>
</reference>
<dbReference type="PANTHER" id="PTHR15615">
    <property type="match status" value="1"/>
</dbReference>
<keyword evidence="3" id="KW-1185">Reference proteome</keyword>
<evidence type="ECO:0000256" key="1">
    <source>
        <dbReference type="SAM" id="MobiDB-lite"/>
    </source>
</evidence>
<dbReference type="PANTHER" id="PTHR15615:SF32">
    <property type="entry name" value="PROTEIN KINASE COMPLEX COMPONENT, PUTATIVE (AFU_ORTHOLOGUE AFUA_2G07660)-RELATED"/>
    <property type="match status" value="1"/>
</dbReference>
<sequence>MEDGASDTVAVHVTASAASPPPPPDPNVDDATAAVPLDATPPAKTDDPLVLDNERWDVTSVSAHGALRMLAETLQKLSEATGDVPPTPPVSRPSTPHQKLDACKGHMRRVSSSRTLAVGAEGLPSMPEMTSPEAHPHEPITVQVGSRAEDLAVQQAAIARRFFSKVAPPFTLIEYLLRLHKFCPHSSGVYLTAVAYIHALCISSNILPITTRTIHRLSLAAIRIAAKAVEDNKWAQERVAKVGGISNHQLMNLEVALCFLLDFELFVDEGIMARRMFLLQQAARHRTAAKGRLSDQSQLKLPPSRIKAAQA</sequence>
<dbReference type="GO" id="GO:0019901">
    <property type="term" value="F:protein kinase binding"/>
    <property type="evidence" value="ECO:0007669"/>
    <property type="project" value="InterPro"/>
</dbReference>
<dbReference type="EMBL" id="CAVMBE010000090">
    <property type="protein sequence ID" value="CAK4033625.1"/>
    <property type="molecule type" value="Genomic_DNA"/>
</dbReference>
<dbReference type="SUPFAM" id="SSF47954">
    <property type="entry name" value="Cyclin-like"/>
    <property type="match status" value="1"/>
</dbReference>
<name>A0AAI9EEY5_9PEZI</name>
<dbReference type="GO" id="GO:0000307">
    <property type="term" value="C:cyclin-dependent protein kinase holoenzyme complex"/>
    <property type="evidence" value="ECO:0007669"/>
    <property type="project" value="TreeGrafter"/>
</dbReference>
<proteinExistence type="predicted"/>
<dbReference type="Gene3D" id="1.10.472.10">
    <property type="entry name" value="Cyclin-like"/>
    <property type="match status" value="1"/>
</dbReference>
<organism evidence="2 3">
    <name type="scientific">Lecanosticta acicola</name>
    <dbReference type="NCBI Taxonomy" id="111012"/>
    <lineage>
        <taxon>Eukaryota</taxon>
        <taxon>Fungi</taxon>
        <taxon>Dikarya</taxon>
        <taxon>Ascomycota</taxon>
        <taxon>Pezizomycotina</taxon>
        <taxon>Dothideomycetes</taxon>
        <taxon>Dothideomycetidae</taxon>
        <taxon>Mycosphaerellales</taxon>
        <taxon>Mycosphaerellaceae</taxon>
        <taxon>Lecanosticta</taxon>
    </lineage>
</organism>
<feature type="region of interest" description="Disordered" evidence="1">
    <location>
        <begin position="80"/>
        <end position="100"/>
    </location>
</feature>